<evidence type="ECO:0000313" key="3">
    <source>
        <dbReference type="EMBL" id="ACN98900.1"/>
    </source>
</evidence>
<gene>
    <name evidence="3" type="ordered locus">SULAZ_1251</name>
</gene>
<evidence type="ECO:0000256" key="1">
    <source>
        <dbReference type="SAM" id="Coils"/>
    </source>
</evidence>
<dbReference type="PANTHER" id="PTHR38753:SF1">
    <property type="entry name" value="SLR1441 PROTEIN"/>
    <property type="match status" value="1"/>
</dbReference>
<feature type="domain" description="Tryptophan/threonine-rich plasmodium antigen C-terminal" evidence="2">
    <location>
        <begin position="131"/>
        <end position="176"/>
    </location>
</feature>
<keyword evidence="4" id="KW-1185">Reference proteome</keyword>
<name>C1DVT4_SULAA</name>
<reference evidence="3 4" key="1">
    <citation type="journal article" date="2009" name="J. Bacteriol.">
        <title>Complete and draft genome sequences of six members of the Aquificales.</title>
        <authorList>
            <person name="Reysenbach A.L."/>
            <person name="Hamamura N."/>
            <person name="Podar M."/>
            <person name="Griffiths E."/>
            <person name="Ferreira S."/>
            <person name="Hochstein R."/>
            <person name="Heidelberg J."/>
            <person name="Johnson J."/>
            <person name="Mead D."/>
            <person name="Pohorille A."/>
            <person name="Sarmiento M."/>
            <person name="Schweighofer K."/>
            <person name="Seshadri R."/>
            <person name="Voytek M.A."/>
        </authorList>
    </citation>
    <scope>NUCLEOTIDE SEQUENCE [LARGE SCALE GENOMIC DNA]</scope>
    <source>
        <strain evidence="4">Az-Fu1 / DSM 15241 / OCM 825</strain>
    </source>
</reference>
<dbReference type="RefSeq" id="WP_012674220.1">
    <property type="nucleotide sequence ID" value="NC_012438.1"/>
</dbReference>
<dbReference type="InterPro" id="IPR022089">
    <property type="entry name" value="Plasmodium-antigen_C"/>
</dbReference>
<dbReference type="AlphaFoldDB" id="C1DVT4"/>
<keyword evidence="1" id="KW-0175">Coiled coil</keyword>
<evidence type="ECO:0000259" key="2">
    <source>
        <dbReference type="Pfam" id="PF12319"/>
    </source>
</evidence>
<feature type="coiled-coil region" evidence="1">
    <location>
        <begin position="53"/>
        <end position="178"/>
    </location>
</feature>
<protein>
    <recommendedName>
        <fullName evidence="2">Tryptophan/threonine-rich plasmodium antigen C-terminal domain-containing protein</fullName>
    </recommendedName>
</protein>
<dbReference type="STRING" id="204536.SULAZ_1251"/>
<dbReference type="KEGG" id="saf:SULAZ_1251"/>
<dbReference type="OrthoDB" id="9790160at2"/>
<dbReference type="Pfam" id="PF12319">
    <property type="entry name" value="TryThrA_C"/>
    <property type="match status" value="1"/>
</dbReference>
<organism evidence="3 4">
    <name type="scientific">Sulfurihydrogenibium azorense (strain DSM 15241 / OCM 825 / Az-Fu1)</name>
    <dbReference type="NCBI Taxonomy" id="204536"/>
    <lineage>
        <taxon>Bacteria</taxon>
        <taxon>Pseudomonadati</taxon>
        <taxon>Aquificota</taxon>
        <taxon>Aquificia</taxon>
        <taxon>Aquificales</taxon>
        <taxon>Hydrogenothermaceae</taxon>
        <taxon>Sulfurihydrogenibium</taxon>
    </lineage>
</organism>
<sequence length="331" mass="41173">MATVEERVDRLEHLVEDLAKVLEANFERVYDILLKNELLTKERFREWEKRFEKERLEWNERFERERKQREEERKRDWEEWNRKLEESLKKWNEKLEEERKQREEERKKDREEWLKKLEEERKLREEERKKDWEEWNRKLEEDFKKWNEKLEKERQEWLKKLEEEKRVWEEKFEKEKEIANKRWAEISDRLGTLVEDIVAPNIRTIAQKYFSCVDVEFEGIRVKKQNTIDKSKRREFDFIVVCEEVVVLNETKSKPRAEDVIKFAEFISSKKFFEYFPEYKNKKLIPVFSSIYLSEDIVNLLTKNGIYALAFKGSEMDLLNYSEVKKGFEKN</sequence>
<dbReference type="Proteomes" id="UP000001369">
    <property type="component" value="Chromosome"/>
</dbReference>
<dbReference type="PANTHER" id="PTHR38753">
    <property type="entry name" value="SLR1441 PROTEIN"/>
    <property type="match status" value="1"/>
</dbReference>
<proteinExistence type="predicted"/>
<dbReference type="eggNOG" id="COG1193">
    <property type="taxonomic scope" value="Bacteria"/>
</dbReference>
<evidence type="ECO:0000313" key="4">
    <source>
        <dbReference type="Proteomes" id="UP000001369"/>
    </source>
</evidence>
<accession>C1DVT4</accession>
<dbReference type="HOGENOM" id="CLU_080958_0_0_0"/>
<dbReference type="EMBL" id="CP001229">
    <property type="protein sequence ID" value="ACN98900.1"/>
    <property type="molecule type" value="Genomic_DNA"/>
</dbReference>